<organism evidence="2 3">
    <name type="scientific">Halorubrum glutamatedens</name>
    <dbReference type="NCBI Taxonomy" id="2707018"/>
    <lineage>
        <taxon>Archaea</taxon>
        <taxon>Methanobacteriati</taxon>
        <taxon>Methanobacteriota</taxon>
        <taxon>Stenosarchaea group</taxon>
        <taxon>Halobacteria</taxon>
        <taxon>Halobacteriales</taxon>
        <taxon>Haloferacaceae</taxon>
        <taxon>Halorubrum</taxon>
    </lineage>
</organism>
<dbReference type="InterPro" id="IPR040624">
    <property type="entry name" value="HalOD1"/>
</dbReference>
<dbReference type="Proteomes" id="UP001596145">
    <property type="component" value="Unassembled WGS sequence"/>
</dbReference>
<dbReference type="EMBL" id="JBHSKV010000013">
    <property type="protein sequence ID" value="MFC5135066.1"/>
    <property type="molecule type" value="Genomic_DNA"/>
</dbReference>
<evidence type="ECO:0000313" key="2">
    <source>
        <dbReference type="EMBL" id="MFC5135066.1"/>
    </source>
</evidence>
<name>A0ABD5QSL7_9EURY</name>
<gene>
    <name evidence="2" type="ORF">ACFPJA_10115</name>
</gene>
<dbReference type="Pfam" id="PF18545">
    <property type="entry name" value="HalOD1"/>
    <property type="match status" value="1"/>
</dbReference>
<protein>
    <submittedName>
        <fullName evidence="2">HalOD1 output domain-containing protein</fullName>
    </submittedName>
</protein>
<sequence length="81" mass="8978">MGSDMADDICWRIVTTIADERDVDPRAIDDRLQDVVDVESLSRLVDQAWGSDDIDLSVSFRMAGCFVTITGDETVRATVPE</sequence>
<comment type="caution">
    <text evidence="2">The sequence shown here is derived from an EMBL/GenBank/DDBJ whole genome shotgun (WGS) entry which is preliminary data.</text>
</comment>
<feature type="domain" description="Halobacterial output" evidence="1">
    <location>
        <begin position="10"/>
        <end position="76"/>
    </location>
</feature>
<evidence type="ECO:0000313" key="3">
    <source>
        <dbReference type="Proteomes" id="UP001596145"/>
    </source>
</evidence>
<dbReference type="AlphaFoldDB" id="A0ABD5QSL7"/>
<accession>A0ABD5QSL7</accession>
<dbReference type="RefSeq" id="WP_122104874.1">
    <property type="nucleotide sequence ID" value="NZ_JBHSKV010000013.1"/>
</dbReference>
<proteinExistence type="predicted"/>
<keyword evidence="3" id="KW-1185">Reference proteome</keyword>
<reference evidence="2 3" key="1">
    <citation type="journal article" date="2019" name="Int. J. Syst. Evol. Microbiol.">
        <title>The Global Catalogue of Microorganisms (GCM) 10K type strain sequencing project: providing services to taxonomists for standard genome sequencing and annotation.</title>
        <authorList>
            <consortium name="The Broad Institute Genomics Platform"/>
            <consortium name="The Broad Institute Genome Sequencing Center for Infectious Disease"/>
            <person name="Wu L."/>
            <person name="Ma J."/>
        </authorList>
    </citation>
    <scope>NUCLEOTIDE SEQUENCE [LARGE SCALE GENOMIC DNA]</scope>
    <source>
        <strain evidence="2 3">CGMCC 1.16026</strain>
    </source>
</reference>
<evidence type="ECO:0000259" key="1">
    <source>
        <dbReference type="Pfam" id="PF18545"/>
    </source>
</evidence>